<evidence type="ECO:0000256" key="7">
    <source>
        <dbReference type="PROSITE-ProRule" id="PRU10141"/>
    </source>
</evidence>
<dbReference type="AlphaFoldDB" id="A0A540WAT6"/>
<dbReference type="PANTHER" id="PTHR43289">
    <property type="entry name" value="MITOGEN-ACTIVATED PROTEIN KINASE KINASE KINASE 20-RELATED"/>
    <property type="match status" value="1"/>
</dbReference>
<dbReference type="EC" id="2.7.11.1" evidence="1"/>
<evidence type="ECO:0000256" key="6">
    <source>
        <dbReference type="ARBA" id="ARBA00022840"/>
    </source>
</evidence>
<dbReference type="InterPro" id="IPR008271">
    <property type="entry name" value="Ser/Thr_kinase_AS"/>
</dbReference>
<evidence type="ECO:0000256" key="5">
    <source>
        <dbReference type="ARBA" id="ARBA00022777"/>
    </source>
</evidence>
<dbReference type="SUPFAM" id="SSF56112">
    <property type="entry name" value="Protein kinase-like (PK-like)"/>
    <property type="match status" value="1"/>
</dbReference>
<dbReference type="InterPro" id="IPR011009">
    <property type="entry name" value="Kinase-like_dom_sf"/>
</dbReference>
<dbReference type="PROSITE" id="PS00107">
    <property type="entry name" value="PROTEIN_KINASE_ATP"/>
    <property type="match status" value="1"/>
</dbReference>
<dbReference type="PANTHER" id="PTHR43289:SF6">
    <property type="entry name" value="SERINE_THREONINE-PROTEIN KINASE NEKL-3"/>
    <property type="match status" value="1"/>
</dbReference>
<reference evidence="10 11" key="1">
    <citation type="submission" date="2019-06" db="EMBL/GenBank/DDBJ databases">
        <title>Description of Kitasatospora acidophila sp. nov. isolated from pine grove soil, and reclassification of Streptomyces novaecaesareae to Kitasatospora novaeceasareae comb. nov.</title>
        <authorList>
            <person name="Kim M.J."/>
        </authorList>
    </citation>
    <scope>NUCLEOTIDE SEQUENCE [LARGE SCALE GENOMIC DNA]</scope>
    <source>
        <strain evidence="10 11">MMS16-CNU292</strain>
    </source>
</reference>
<dbReference type="EMBL" id="VIGB01000003">
    <property type="protein sequence ID" value="TQF06072.1"/>
    <property type="molecule type" value="Genomic_DNA"/>
</dbReference>
<evidence type="ECO:0000256" key="2">
    <source>
        <dbReference type="ARBA" id="ARBA00022527"/>
    </source>
</evidence>
<feature type="transmembrane region" description="Helical" evidence="8">
    <location>
        <begin position="416"/>
        <end position="437"/>
    </location>
</feature>
<keyword evidence="4 7" id="KW-0547">Nucleotide-binding</keyword>
<dbReference type="FunFam" id="1.10.510.10:FF:000021">
    <property type="entry name" value="Serine/threonine protein kinase"/>
    <property type="match status" value="1"/>
</dbReference>
<dbReference type="InterPro" id="IPR017441">
    <property type="entry name" value="Protein_kinase_ATP_BS"/>
</dbReference>
<name>A0A540WAT6_9ACTN</name>
<dbReference type="Proteomes" id="UP000319103">
    <property type="component" value="Unassembled WGS sequence"/>
</dbReference>
<dbReference type="InterPro" id="IPR000719">
    <property type="entry name" value="Prot_kinase_dom"/>
</dbReference>
<dbReference type="Gene3D" id="3.30.200.20">
    <property type="entry name" value="Phosphorylase Kinase, domain 1"/>
    <property type="match status" value="1"/>
</dbReference>
<dbReference type="RefSeq" id="WP_141636520.1">
    <property type="nucleotide sequence ID" value="NZ_VIGB01000003.1"/>
</dbReference>
<keyword evidence="8" id="KW-0472">Membrane</keyword>
<proteinExistence type="predicted"/>
<organism evidence="10 11">
    <name type="scientific">Kitasatospora acidiphila</name>
    <dbReference type="NCBI Taxonomy" id="2567942"/>
    <lineage>
        <taxon>Bacteria</taxon>
        <taxon>Bacillati</taxon>
        <taxon>Actinomycetota</taxon>
        <taxon>Actinomycetes</taxon>
        <taxon>Kitasatosporales</taxon>
        <taxon>Streptomycetaceae</taxon>
        <taxon>Kitasatospora</taxon>
    </lineage>
</organism>
<dbReference type="PROSITE" id="PS50011">
    <property type="entry name" value="PROTEIN_KINASE_DOM"/>
    <property type="match status" value="1"/>
</dbReference>
<keyword evidence="3" id="KW-0808">Transferase</keyword>
<keyword evidence="8" id="KW-1133">Transmembrane helix</keyword>
<feature type="domain" description="Protein kinase" evidence="9">
    <location>
        <begin position="8"/>
        <end position="262"/>
    </location>
</feature>
<keyword evidence="2 10" id="KW-0723">Serine/threonine-protein kinase</keyword>
<dbReference type="PROSITE" id="PS00108">
    <property type="entry name" value="PROTEIN_KINASE_ST"/>
    <property type="match status" value="1"/>
</dbReference>
<dbReference type="Pfam" id="PF00069">
    <property type="entry name" value="Pkinase"/>
    <property type="match status" value="1"/>
</dbReference>
<keyword evidence="5 10" id="KW-0418">Kinase</keyword>
<evidence type="ECO:0000256" key="1">
    <source>
        <dbReference type="ARBA" id="ARBA00012513"/>
    </source>
</evidence>
<feature type="transmembrane region" description="Helical" evidence="8">
    <location>
        <begin position="469"/>
        <end position="490"/>
    </location>
</feature>
<feature type="binding site" evidence="7">
    <location>
        <position position="37"/>
    </location>
    <ligand>
        <name>ATP</name>
        <dbReference type="ChEBI" id="CHEBI:30616"/>
    </ligand>
</feature>
<evidence type="ECO:0000313" key="10">
    <source>
        <dbReference type="EMBL" id="TQF06072.1"/>
    </source>
</evidence>
<keyword evidence="8" id="KW-0812">Transmembrane</keyword>
<dbReference type="CDD" id="cd14014">
    <property type="entry name" value="STKc_PknB_like"/>
    <property type="match status" value="1"/>
</dbReference>
<evidence type="ECO:0000256" key="3">
    <source>
        <dbReference type="ARBA" id="ARBA00022679"/>
    </source>
</evidence>
<keyword evidence="11" id="KW-1185">Reference proteome</keyword>
<protein>
    <recommendedName>
        <fullName evidence="1">non-specific serine/threonine protein kinase</fullName>
        <ecNumber evidence="1">2.7.11.1</ecNumber>
    </recommendedName>
</protein>
<dbReference type="SMART" id="SM00220">
    <property type="entry name" value="S_TKc"/>
    <property type="match status" value="1"/>
</dbReference>
<accession>A0A540WAT6</accession>
<dbReference type="GO" id="GO:0005524">
    <property type="term" value="F:ATP binding"/>
    <property type="evidence" value="ECO:0007669"/>
    <property type="project" value="UniProtKB-UniRule"/>
</dbReference>
<evidence type="ECO:0000313" key="11">
    <source>
        <dbReference type="Proteomes" id="UP000319103"/>
    </source>
</evidence>
<dbReference type="Gene3D" id="1.10.510.10">
    <property type="entry name" value="Transferase(Phosphotransferase) domain 1"/>
    <property type="match status" value="1"/>
</dbReference>
<evidence type="ECO:0000256" key="4">
    <source>
        <dbReference type="ARBA" id="ARBA00022741"/>
    </source>
</evidence>
<gene>
    <name evidence="10" type="ORF">E6W39_32460</name>
</gene>
<dbReference type="OrthoDB" id="3861219at2"/>
<comment type="caution">
    <text evidence="10">The sequence shown here is derived from an EMBL/GenBank/DDBJ whole genome shotgun (WGS) entry which is preliminary data.</text>
</comment>
<feature type="transmembrane region" description="Helical" evidence="8">
    <location>
        <begin position="384"/>
        <end position="404"/>
    </location>
</feature>
<keyword evidence="6 7" id="KW-0067">ATP-binding</keyword>
<sequence length="500" mass="51904">MRVLADRYELVRFIGRGGMGEVWEGRDQVIGRPVAVKLLPHQVSPGSVDLFFREARTAGGLNHRSVVTVHDIGQDPADGTLFLVMEFVAGSNLAARLRADGPPPVPTAVDWADQTAAALGAAHQANVVHRDLKPANLMLTAGGEVKVLDFGIARYMEGTNQSSQVMGTLAYMAPERFDGAPGDARSDLYALGCVLHEFLTGAPPFQETGPLAMMNAHLRRTPVAPSALRPDVPAALDALVMRLLAKDPAARPSSTYEVQAVLRAVAAGAAPTATAAPTPAPIAAPTPTAAATAGPPPTPVVMASIVHDAPQFPPPGFPAATVPLGAAAGAAPTHRGPRITVAAAGVLSLVSLLALPLWDQWRESEAITGLDLLLGKTSWEAAPWIWPPTVAMALLTVLALATAWPRRSRLGTGVCWAAIPIGLLATASAVVLGMLAVDLGTSACGAAHASSPMRAALARRCLSSTGLDFGFYVGAAATLLVACGGLWALVQQLRHRRRTA</sequence>
<evidence type="ECO:0000259" key="9">
    <source>
        <dbReference type="PROSITE" id="PS50011"/>
    </source>
</evidence>
<evidence type="ECO:0000256" key="8">
    <source>
        <dbReference type="SAM" id="Phobius"/>
    </source>
</evidence>
<dbReference type="GO" id="GO:0004674">
    <property type="term" value="F:protein serine/threonine kinase activity"/>
    <property type="evidence" value="ECO:0007669"/>
    <property type="project" value="UniProtKB-KW"/>
</dbReference>